<name>A0ABP3M748_9BURK</name>
<dbReference type="InterPro" id="IPR022002">
    <property type="entry name" value="ChsH2_Znr"/>
</dbReference>
<proteinExistence type="predicted"/>
<evidence type="ECO:0000313" key="3">
    <source>
        <dbReference type="EMBL" id="GAA0514244.1"/>
    </source>
</evidence>
<dbReference type="InterPro" id="IPR012340">
    <property type="entry name" value="NA-bd_OB-fold"/>
</dbReference>
<dbReference type="InterPro" id="IPR052513">
    <property type="entry name" value="Thioester_dehydratase-like"/>
</dbReference>
<protein>
    <recommendedName>
        <fullName evidence="5">DUF35 domain-containing protein</fullName>
    </recommendedName>
</protein>
<reference evidence="4" key="1">
    <citation type="journal article" date="2019" name="Int. J. Syst. Evol. Microbiol.">
        <title>The Global Catalogue of Microorganisms (GCM) 10K type strain sequencing project: providing services to taxonomists for standard genome sequencing and annotation.</title>
        <authorList>
            <consortium name="The Broad Institute Genomics Platform"/>
            <consortium name="The Broad Institute Genome Sequencing Center for Infectious Disease"/>
            <person name="Wu L."/>
            <person name="Ma J."/>
        </authorList>
    </citation>
    <scope>NUCLEOTIDE SEQUENCE [LARGE SCALE GENOMIC DNA]</scope>
    <source>
        <strain evidence="4">JCM 14330</strain>
    </source>
</reference>
<dbReference type="EMBL" id="BAAAEN010000013">
    <property type="protein sequence ID" value="GAA0514244.1"/>
    <property type="molecule type" value="Genomic_DNA"/>
</dbReference>
<dbReference type="Proteomes" id="UP001501706">
    <property type="component" value="Unassembled WGS sequence"/>
</dbReference>
<sequence length="147" mass="15908">MTKDNPREKWALPRTVVKAGENWALVCGRCNRCGTVVFPRPPICPVCLDESLEPDLVCDGGILYSYSIVHAVRAGWTSPYGLAYVDFPNGVRICGPLDIPADGHISLDSPVSLTVGELRVDAEGVSWLSHRFSALGSGAKHGKESMR</sequence>
<evidence type="ECO:0008006" key="5">
    <source>
        <dbReference type="Google" id="ProtNLM"/>
    </source>
</evidence>
<dbReference type="Pfam" id="PF12172">
    <property type="entry name" value="zf-ChsH2"/>
    <property type="match status" value="1"/>
</dbReference>
<feature type="domain" description="ChsH2 rubredoxin-like zinc ribbon" evidence="2">
    <location>
        <begin position="25"/>
        <end position="53"/>
    </location>
</feature>
<organism evidence="3 4">
    <name type="scientific">Pigmentiphaga daeguensis</name>
    <dbReference type="NCBI Taxonomy" id="414049"/>
    <lineage>
        <taxon>Bacteria</taxon>
        <taxon>Pseudomonadati</taxon>
        <taxon>Pseudomonadota</taxon>
        <taxon>Betaproteobacteria</taxon>
        <taxon>Burkholderiales</taxon>
        <taxon>Alcaligenaceae</taxon>
        <taxon>Pigmentiphaga</taxon>
    </lineage>
</organism>
<gene>
    <name evidence="3" type="ORF">GCM10009097_34630</name>
</gene>
<dbReference type="Pfam" id="PF01796">
    <property type="entry name" value="OB_ChsH2_C"/>
    <property type="match status" value="1"/>
</dbReference>
<dbReference type="PANTHER" id="PTHR34075">
    <property type="entry name" value="BLR3430 PROTEIN"/>
    <property type="match status" value="1"/>
</dbReference>
<evidence type="ECO:0000259" key="1">
    <source>
        <dbReference type="Pfam" id="PF01796"/>
    </source>
</evidence>
<dbReference type="SUPFAM" id="SSF50249">
    <property type="entry name" value="Nucleic acid-binding proteins"/>
    <property type="match status" value="1"/>
</dbReference>
<accession>A0ABP3M748</accession>
<feature type="domain" description="ChsH2 C-terminal OB-fold" evidence="1">
    <location>
        <begin position="59"/>
        <end position="114"/>
    </location>
</feature>
<comment type="caution">
    <text evidence="3">The sequence shown here is derived from an EMBL/GenBank/DDBJ whole genome shotgun (WGS) entry which is preliminary data.</text>
</comment>
<evidence type="ECO:0000259" key="2">
    <source>
        <dbReference type="Pfam" id="PF12172"/>
    </source>
</evidence>
<keyword evidence="4" id="KW-1185">Reference proteome</keyword>
<dbReference type="PANTHER" id="PTHR34075:SF5">
    <property type="entry name" value="BLR3430 PROTEIN"/>
    <property type="match status" value="1"/>
</dbReference>
<evidence type="ECO:0000313" key="4">
    <source>
        <dbReference type="Proteomes" id="UP001501706"/>
    </source>
</evidence>
<dbReference type="InterPro" id="IPR002878">
    <property type="entry name" value="ChsH2_C"/>
</dbReference>